<evidence type="ECO:0000256" key="1">
    <source>
        <dbReference type="SAM" id="SignalP"/>
    </source>
</evidence>
<accession>A0A4Y8LS66</accession>
<sequence>MKKLQRRVSTFLIVVLSFVFLIAPVASISVAASTAADAEVFPYTQGTKYQTSTNYTLKANGAAVPVIRAFNDYDYAHFSASEGLITYELTILNTDKVHEYSISPKKH</sequence>
<keyword evidence="1" id="KW-0732">Signal</keyword>
<evidence type="ECO:0000313" key="2">
    <source>
        <dbReference type="EMBL" id="TFE23049.1"/>
    </source>
</evidence>
<dbReference type="EMBL" id="SOMN01000038">
    <property type="protein sequence ID" value="TFE23049.1"/>
    <property type="molecule type" value="Genomic_DNA"/>
</dbReference>
<proteinExistence type="predicted"/>
<dbReference type="RefSeq" id="WP_135154024.1">
    <property type="nucleotide sequence ID" value="NZ_SOMN01000038.1"/>
</dbReference>
<feature type="signal peptide" evidence="1">
    <location>
        <begin position="1"/>
        <end position="31"/>
    </location>
</feature>
<gene>
    <name evidence="2" type="ORF">E2980_20025</name>
</gene>
<feature type="chain" id="PRO_5021193516" description="DUF3888 domain-containing protein" evidence="1">
    <location>
        <begin position="32"/>
        <end position="107"/>
    </location>
</feature>
<name>A0A4Y8LS66_9BACL</name>
<evidence type="ECO:0008006" key="4">
    <source>
        <dbReference type="Google" id="ProtNLM"/>
    </source>
</evidence>
<keyword evidence="3" id="KW-1185">Reference proteome</keyword>
<dbReference type="Proteomes" id="UP000297900">
    <property type="component" value="Unassembled WGS sequence"/>
</dbReference>
<evidence type="ECO:0000313" key="3">
    <source>
        <dbReference type="Proteomes" id="UP000297900"/>
    </source>
</evidence>
<comment type="caution">
    <text evidence="2">The sequence shown here is derived from an EMBL/GenBank/DDBJ whole genome shotgun (WGS) entry which is preliminary data.</text>
</comment>
<reference evidence="2 3" key="1">
    <citation type="submission" date="2019-03" db="EMBL/GenBank/DDBJ databases">
        <title>Cohnella endophytica sp. nov., a novel endophytic bacterium isolated from bark of Sonneratia apetala.</title>
        <authorList>
            <person name="Tuo L."/>
        </authorList>
    </citation>
    <scope>NUCLEOTIDE SEQUENCE [LARGE SCALE GENOMIC DNA]</scope>
    <source>
        <strain evidence="2 3">CCTCC AB 208254</strain>
    </source>
</reference>
<organism evidence="2 3">
    <name type="scientific">Cohnella luojiensis</name>
    <dbReference type="NCBI Taxonomy" id="652876"/>
    <lineage>
        <taxon>Bacteria</taxon>
        <taxon>Bacillati</taxon>
        <taxon>Bacillota</taxon>
        <taxon>Bacilli</taxon>
        <taxon>Bacillales</taxon>
        <taxon>Paenibacillaceae</taxon>
        <taxon>Cohnella</taxon>
    </lineage>
</organism>
<dbReference type="AlphaFoldDB" id="A0A4Y8LS66"/>
<protein>
    <recommendedName>
        <fullName evidence="4">DUF3888 domain-containing protein</fullName>
    </recommendedName>
</protein>